<evidence type="ECO:0000259" key="1">
    <source>
        <dbReference type="PROSITE" id="PS50994"/>
    </source>
</evidence>
<dbReference type="PANTHER" id="PTHR48475:SF1">
    <property type="entry name" value="RNASE H TYPE-1 DOMAIN-CONTAINING PROTEIN"/>
    <property type="match status" value="1"/>
</dbReference>
<organism evidence="2">
    <name type="scientific">Oryza sativa subsp. japonica</name>
    <name type="common">Rice</name>
    <dbReference type="NCBI Taxonomy" id="39947"/>
    <lineage>
        <taxon>Eukaryota</taxon>
        <taxon>Viridiplantae</taxon>
        <taxon>Streptophyta</taxon>
        <taxon>Embryophyta</taxon>
        <taxon>Tracheophyta</taxon>
        <taxon>Spermatophyta</taxon>
        <taxon>Magnoliopsida</taxon>
        <taxon>Liliopsida</taxon>
        <taxon>Poales</taxon>
        <taxon>Poaceae</taxon>
        <taxon>BOP clade</taxon>
        <taxon>Oryzoideae</taxon>
        <taxon>Oryzeae</taxon>
        <taxon>Oryzinae</taxon>
        <taxon>Oryza</taxon>
        <taxon>Oryza sativa</taxon>
    </lineage>
</organism>
<dbReference type="Pfam" id="PF13456">
    <property type="entry name" value="RVT_3"/>
    <property type="match status" value="1"/>
</dbReference>
<accession>Q2QT36</accession>
<sequence length="560" mass="63162">MYMGNNNNGYCPQGGQGWNQPRPYYQGGNNNGNFSNQPSLKDLTFAQAKTTDALSKKLAANDKVLENFNVKLDGFASAFQNQLSFNKMIETQLAQLASLVPANESGRIPGQPDSSIENVKAITMRGVIISPWGASFEFAYTIKPYASNNHVEYEPVLKGLQLLKEVEADAVEIMGDSLLVISQLAGEYECKNNVLMVYNEKCRELMDSFRLVTLSHVSREQNVEANDLAQGASGYKPMAKDIDVEVAMIAADEWSVDQAKVVMGEVHEGYFWPTMLEDCFRYYKGCEDCQKFGAIQRAPASAMNPIIKPWPFGGWGMDMIGQINPLSSKGHKFILVATDYFTKWVEAIPLNKVDSWDAIQFVKEHIIYRFGIPQTITTDQGSIFVSYEFVQFADSMGIKLLNSSPYYAQANGQAKASNKSLIKLIKRKISDFPWQWHTRLAEALWSYRMACHGSIQVPPYKLVYGHEAVMPWETTISSGRIDLQDELTADEYYNLMVDETEDLVQSRLRALVKVTKDKERIARHYNKKVVPKSFSEGELVWKLILPIGTHDNKFGKWSPN</sequence>
<dbReference type="InterPro" id="IPR012337">
    <property type="entry name" value="RNaseH-like_sf"/>
</dbReference>
<dbReference type="InterPro" id="IPR001584">
    <property type="entry name" value="Integrase_cat-core"/>
</dbReference>
<dbReference type="PANTHER" id="PTHR48475">
    <property type="entry name" value="RIBONUCLEASE H"/>
    <property type="match status" value="1"/>
</dbReference>
<reference evidence="2" key="2">
    <citation type="submission" date="2005-04" db="EMBL/GenBank/DDBJ databases">
        <authorList>
            <person name="Buell C.R."/>
            <person name="Wing R.A."/>
            <person name="McCombie W.A."/>
            <person name="Ouyang S."/>
        </authorList>
    </citation>
    <scope>NUCLEOTIDE SEQUENCE</scope>
</reference>
<reference evidence="2" key="3">
    <citation type="submission" date="2006-01" db="EMBL/GenBank/DDBJ databases">
        <authorList>
            <person name="Buell R."/>
        </authorList>
    </citation>
    <scope>NUCLEOTIDE SEQUENCE</scope>
</reference>
<dbReference type="EMBL" id="DP000011">
    <property type="protein sequence ID" value="ABA97571.1"/>
    <property type="molecule type" value="Genomic_DNA"/>
</dbReference>
<proteinExistence type="predicted"/>
<gene>
    <name evidence="2" type="ordered locus">LOC_Os12g21990</name>
</gene>
<dbReference type="GO" id="GO:0015074">
    <property type="term" value="P:DNA integration"/>
    <property type="evidence" value="ECO:0007669"/>
    <property type="project" value="InterPro"/>
</dbReference>
<dbReference type="InterPro" id="IPR036397">
    <property type="entry name" value="RNaseH_sf"/>
</dbReference>
<dbReference type="AlphaFoldDB" id="Q2QT36"/>
<dbReference type="SUPFAM" id="SSF53098">
    <property type="entry name" value="Ribonuclease H-like"/>
    <property type="match status" value="2"/>
</dbReference>
<reference evidence="2" key="1">
    <citation type="journal article" date="2005" name="BMC Biol.">
        <title>The sequence of rice chromosomes 11 and 12, rich in disease resistance genes and recent gene duplications.</title>
        <authorList>
            <consortium name="The rice chromosomes 11 and 12 sequencing consortia"/>
        </authorList>
    </citation>
    <scope>NUCLEOTIDE SEQUENCE [LARGE SCALE GENOMIC DNA]</scope>
</reference>
<name>Q2QT36_ORYSJ</name>
<feature type="domain" description="Integrase catalytic" evidence="1">
    <location>
        <begin position="307"/>
        <end position="467"/>
    </location>
</feature>
<dbReference type="CDD" id="cd09279">
    <property type="entry name" value="RNase_HI_like"/>
    <property type="match status" value="1"/>
</dbReference>
<dbReference type="PROSITE" id="PS50994">
    <property type="entry name" value="INTEGRASE"/>
    <property type="match status" value="1"/>
</dbReference>
<dbReference type="Pfam" id="PF00665">
    <property type="entry name" value="rve"/>
    <property type="match status" value="1"/>
</dbReference>
<evidence type="ECO:0000313" key="2">
    <source>
        <dbReference type="EMBL" id="ABA97571.1"/>
    </source>
</evidence>
<dbReference type="InterPro" id="IPR002156">
    <property type="entry name" value="RNaseH_domain"/>
</dbReference>
<protein>
    <submittedName>
        <fullName evidence="2">Retrotransposon protein, putative, unclassified</fullName>
    </submittedName>
</protein>
<dbReference type="Gene3D" id="3.30.420.10">
    <property type="entry name" value="Ribonuclease H-like superfamily/Ribonuclease H"/>
    <property type="match status" value="2"/>
</dbReference>
<dbReference type="GO" id="GO:0003676">
    <property type="term" value="F:nucleic acid binding"/>
    <property type="evidence" value="ECO:0007669"/>
    <property type="project" value="InterPro"/>
</dbReference>
<dbReference type="GO" id="GO:0004523">
    <property type="term" value="F:RNA-DNA hybrid ribonuclease activity"/>
    <property type="evidence" value="ECO:0007669"/>
    <property type="project" value="InterPro"/>
</dbReference>